<dbReference type="Proteomes" id="UP000501379">
    <property type="component" value="Chromosome"/>
</dbReference>
<feature type="transmembrane region" description="Helical" evidence="1">
    <location>
        <begin position="170"/>
        <end position="201"/>
    </location>
</feature>
<feature type="transmembrane region" description="Helical" evidence="1">
    <location>
        <begin position="33"/>
        <end position="55"/>
    </location>
</feature>
<keyword evidence="3" id="KW-1185">Reference proteome</keyword>
<dbReference type="EMBL" id="CP053697">
    <property type="protein sequence ID" value="QKE63384.1"/>
    <property type="molecule type" value="Genomic_DNA"/>
</dbReference>
<dbReference type="KEGG" id="pcam:HNE05_08415"/>
<feature type="transmembrane region" description="Helical" evidence="1">
    <location>
        <begin position="131"/>
        <end position="150"/>
    </location>
</feature>
<sequence>MEQNNPYAAPQVALVDQQSPQPLLGWSAGQLQVLGWLCLVSLLASLVDMVLVFVVDEQADALLQQGVVALGLVTVMLGMYLLLRFKGFAEQRFSARRLSLPVWLSVFFMLVLEGFDLAFGDAELAQFGWPMFVYFGLLAVLGGVTLWLGIRLLQVKDVYPVFRVMAWMEIVGGGLLATILLMVLAVVPLVGATLCMMLVFFRGAEELRGQPAQG</sequence>
<evidence type="ECO:0000313" key="2">
    <source>
        <dbReference type="EMBL" id="QKE63384.1"/>
    </source>
</evidence>
<dbReference type="RefSeq" id="WP_173206852.1">
    <property type="nucleotide sequence ID" value="NZ_CP053697.2"/>
</dbReference>
<keyword evidence="1" id="KW-0472">Membrane</keyword>
<evidence type="ECO:0000313" key="3">
    <source>
        <dbReference type="Proteomes" id="UP000501379"/>
    </source>
</evidence>
<organism evidence="2 3">
    <name type="scientific">Aquipseudomonas campi</name>
    <dbReference type="NCBI Taxonomy" id="2731681"/>
    <lineage>
        <taxon>Bacteria</taxon>
        <taxon>Pseudomonadati</taxon>
        <taxon>Pseudomonadota</taxon>
        <taxon>Gammaproteobacteria</taxon>
        <taxon>Pseudomonadales</taxon>
        <taxon>Pseudomonadaceae</taxon>
        <taxon>Aquipseudomonas</taxon>
    </lineage>
</organism>
<reference evidence="2" key="1">
    <citation type="submission" date="2020-07" db="EMBL/GenBank/DDBJ databases">
        <title>Nitrate ammonifying Pseudomonas campi sp. nov. isolated from German agricultural grassland.</title>
        <authorList>
            <person name="Timsy T."/>
            <person name="Ulrich A."/>
            <person name="Spanner T."/>
            <person name="Foesel B."/>
            <person name="Kolb S."/>
            <person name="Horn M.A."/>
            <person name="Behrendt U."/>
        </authorList>
    </citation>
    <scope>NUCLEOTIDE SEQUENCE</scope>
    <source>
        <strain evidence="2">S1-A32-2</strain>
    </source>
</reference>
<feature type="transmembrane region" description="Helical" evidence="1">
    <location>
        <begin position="62"/>
        <end position="82"/>
    </location>
</feature>
<keyword evidence="1" id="KW-0812">Transmembrane</keyword>
<proteinExistence type="predicted"/>
<dbReference type="AlphaFoldDB" id="A0A6M8F4D1"/>
<evidence type="ECO:0000256" key="1">
    <source>
        <dbReference type="SAM" id="Phobius"/>
    </source>
</evidence>
<keyword evidence="1" id="KW-1133">Transmembrane helix</keyword>
<gene>
    <name evidence="2" type="ORF">HNE05_08415</name>
</gene>
<name>A0A6M8F4D1_9GAMM</name>
<protein>
    <submittedName>
        <fullName evidence="2">Uncharacterized protein</fullName>
    </submittedName>
</protein>
<accession>A0A6M8F4D1</accession>